<reference evidence="7" key="1">
    <citation type="submission" date="2023-06" db="EMBL/GenBank/DDBJ databases">
        <title>Draft Genome Sequences of Representative Paenibacillus Polymyxa, Bacillus cereus, Fictibacillus sp., and Brevibacillus agri Strains Isolated from Amazonian Dark Earth.</title>
        <authorList>
            <person name="Pellegrinetti T.A."/>
            <person name="Cunha I.C.M."/>
            <person name="Chaves M.G."/>
            <person name="Freitas A.S."/>
            <person name="Silva A.V.R."/>
            <person name="Tsai S.M."/>
            <person name="Mendes L.W."/>
        </authorList>
    </citation>
    <scope>NUCLEOTIDE SEQUENCE</scope>
    <source>
        <strain evidence="7">CENA-BCM004</strain>
    </source>
</reference>
<feature type="chain" id="PRO_5046077035" evidence="5">
    <location>
        <begin position="23"/>
        <end position="561"/>
    </location>
</feature>
<dbReference type="Pfam" id="PF00496">
    <property type="entry name" value="SBP_bac_5"/>
    <property type="match status" value="1"/>
</dbReference>
<protein>
    <submittedName>
        <fullName evidence="7">Peptide ABC transporter substrate-binding protein</fullName>
    </submittedName>
</protein>
<dbReference type="InterPro" id="IPR000914">
    <property type="entry name" value="SBP_5_dom"/>
</dbReference>
<keyword evidence="3" id="KW-0813">Transport</keyword>
<dbReference type="CDD" id="cd08504">
    <property type="entry name" value="PBP2_OppA"/>
    <property type="match status" value="1"/>
</dbReference>
<keyword evidence="4 5" id="KW-0732">Signal</keyword>
<accession>A0ABT8E734</accession>
<dbReference type="RefSeq" id="WP_290399803.1">
    <property type="nucleotide sequence ID" value="NZ_JAUHLN010000002.1"/>
</dbReference>
<evidence type="ECO:0000313" key="7">
    <source>
        <dbReference type="EMBL" id="MDN4073699.1"/>
    </source>
</evidence>
<proteinExistence type="inferred from homology"/>
<feature type="domain" description="Solute-binding protein family 5" evidence="6">
    <location>
        <begin position="90"/>
        <end position="479"/>
    </location>
</feature>
<dbReference type="PROSITE" id="PS51257">
    <property type="entry name" value="PROKAR_LIPOPROTEIN"/>
    <property type="match status" value="1"/>
</dbReference>
<comment type="caution">
    <text evidence="7">The sequence shown here is derived from an EMBL/GenBank/DDBJ whole genome shotgun (WGS) entry which is preliminary data.</text>
</comment>
<dbReference type="Gene3D" id="3.10.105.10">
    <property type="entry name" value="Dipeptide-binding Protein, Domain 3"/>
    <property type="match status" value="1"/>
</dbReference>
<dbReference type="Proteomes" id="UP001168694">
    <property type="component" value="Unassembled WGS sequence"/>
</dbReference>
<evidence type="ECO:0000313" key="8">
    <source>
        <dbReference type="Proteomes" id="UP001168694"/>
    </source>
</evidence>
<feature type="signal peptide" evidence="5">
    <location>
        <begin position="1"/>
        <end position="22"/>
    </location>
</feature>
<dbReference type="InterPro" id="IPR039424">
    <property type="entry name" value="SBP_5"/>
</dbReference>
<dbReference type="PANTHER" id="PTHR30290:SF10">
    <property type="entry name" value="PERIPLASMIC OLIGOPEPTIDE-BINDING PROTEIN-RELATED"/>
    <property type="match status" value="1"/>
</dbReference>
<evidence type="ECO:0000256" key="5">
    <source>
        <dbReference type="SAM" id="SignalP"/>
    </source>
</evidence>
<evidence type="ECO:0000259" key="6">
    <source>
        <dbReference type="Pfam" id="PF00496"/>
    </source>
</evidence>
<comment type="similarity">
    <text evidence="2">Belongs to the bacterial solute-binding protein 5 family.</text>
</comment>
<evidence type="ECO:0000256" key="4">
    <source>
        <dbReference type="ARBA" id="ARBA00022729"/>
    </source>
</evidence>
<sequence length="561" mass="63627">MKKTKWSLLLAIVLVLSVFLSACSGKNDSDGKEKASGTTDGEGSKEKVLNLLETSEIPYLDNIMADDSVSLNVANNVYEGLYTLDDKDQPVPAGITGEPEEKDGGKTWVFKLRDDAVWSNGEKVTANDYVFAWRKAVAKETATQYSFIYQVAGILNADKILNPEDKMYNKTDQLGVKAIDDHTLEVKFSGDTSAKPYLKAVLSFPTFYPQNEKFVKEQGKEFALEADKALYNGPYTLTKWEHEKGWVMKKNEKYWDKKNVKVDTINTNVVKEEATRINLFETGKADRTSISAEYVDQYKDKKDIFSTVPESTVFFLRMNQKNKALANENIRHAIDMGWDKKQLTDVLLNNGSVPAFFLVPSKFVNGPDGADFREKNGDLNKGDAAKAKEYWEKGLKELGTKKVDLTLLNYDSDTAQKDAQFIKNQLEKNLPGLSLKIKPQPFKQKLKLEEKLDYDISYAGWGPDYPDPMTFVDMFITGGSHNEMNYSNKKYDELIKKASAETDLQKRWDMMQEAEKILIEEDAAISPMYQRGLAFITKSNIKNIHNHSFGGDYSYKNWDVQ</sequence>
<dbReference type="PANTHER" id="PTHR30290">
    <property type="entry name" value="PERIPLASMIC BINDING COMPONENT OF ABC TRANSPORTER"/>
    <property type="match status" value="1"/>
</dbReference>
<gene>
    <name evidence="7" type="ORF">QYF49_11870</name>
</gene>
<evidence type="ECO:0000256" key="1">
    <source>
        <dbReference type="ARBA" id="ARBA00004196"/>
    </source>
</evidence>
<dbReference type="Gene3D" id="3.90.76.10">
    <property type="entry name" value="Dipeptide-binding Protein, Domain 1"/>
    <property type="match status" value="1"/>
</dbReference>
<dbReference type="InterPro" id="IPR030678">
    <property type="entry name" value="Peptide/Ni-bd"/>
</dbReference>
<evidence type="ECO:0000256" key="3">
    <source>
        <dbReference type="ARBA" id="ARBA00022448"/>
    </source>
</evidence>
<organism evidence="7 8">
    <name type="scientific">Fictibacillus terranigra</name>
    <dbReference type="NCBI Taxonomy" id="3058424"/>
    <lineage>
        <taxon>Bacteria</taxon>
        <taxon>Bacillati</taxon>
        <taxon>Bacillota</taxon>
        <taxon>Bacilli</taxon>
        <taxon>Bacillales</taxon>
        <taxon>Fictibacillaceae</taxon>
        <taxon>Fictibacillus</taxon>
    </lineage>
</organism>
<comment type="subcellular location">
    <subcellularLocation>
        <location evidence="1">Cell envelope</location>
    </subcellularLocation>
</comment>
<dbReference type="PIRSF" id="PIRSF002741">
    <property type="entry name" value="MppA"/>
    <property type="match status" value="1"/>
</dbReference>
<dbReference type="EMBL" id="JAUHLN010000002">
    <property type="protein sequence ID" value="MDN4073699.1"/>
    <property type="molecule type" value="Genomic_DNA"/>
</dbReference>
<evidence type="ECO:0000256" key="2">
    <source>
        <dbReference type="ARBA" id="ARBA00005695"/>
    </source>
</evidence>
<name>A0ABT8E734_9BACL</name>
<dbReference type="SUPFAM" id="SSF53850">
    <property type="entry name" value="Periplasmic binding protein-like II"/>
    <property type="match status" value="1"/>
</dbReference>
<keyword evidence="8" id="KW-1185">Reference proteome</keyword>
<dbReference type="Gene3D" id="3.40.190.10">
    <property type="entry name" value="Periplasmic binding protein-like II"/>
    <property type="match status" value="1"/>
</dbReference>